<feature type="compositionally biased region" description="Acidic residues" evidence="14">
    <location>
        <begin position="680"/>
        <end position="691"/>
    </location>
</feature>
<keyword evidence="5" id="KW-0479">Metal-binding</keyword>
<dbReference type="GO" id="GO:0003677">
    <property type="term" value="F:DNA binding"/>
    <property type="evidence" value="ECO:0007669"/>
    <property type="project" value="UniProtKB-KW"/>
</dbReference>
<dbReference type="GO" id="GO:0005634">
    <property type="term" value="C:nucleus"/>
    <property type="evidence" value="ECO:0007669"/>
    <property type="project" value="UniProtKB-SubCell"/>
</dbReference>
<dbReference type="InterPro" id="IPR029060">
    <property type="entry name" value="PIN-like_dom_sf"/>
</dbReference>
<evidence type="ECO:0000259" key="15">
    <source>
        <dbReference type="SMART" id="SM00484"/>
    </source>
</evidence>
<dbReference type="InterPro" id="IPR044752">
    <property type="entry name" value="PIN-like_EXO1"/>
</dbReference>
<dbReference type="InterPro" id="IPR006086">
    <property type="entry name" value="XPG-I_dom"/>
</dbReference>
<dbReference type="PANTHER" id="PTHR11081">
    <property type="entry name" value="FLAP ENDONUCLEASE FAMILY MEMBER"/>
    <property type="match status" value="1"/>
</dbReference>
<dbReference type="PROSITE" id="PS00841">
    <property type="entry name" value="XPG_1"/>
    <property type="match status" value="1"/>
</dbReference>
<evidence type="ECO:0000256" key="9">
    <source>
        <dbReference type="ARBA" id="ARBA00022842"/>
    </source>
</evidence>
<dbReference type="InterPro" id="IPR006084">
    <property type="entry name" value="XPG/Rad2"/>
</dbReference>
<dbReference type="SMART" id="SM00485">
    <property type="entry name" value="XPGN"/>
    <property type="match status" value="1"/>
</dbReference>
<dbReference type="EMBL" id="HG529599">
    <property type="protein sequence ID" value="CDI54011.1"/>
    <property type="molecule type" value="Genomic_DNA"/>
</dbReference>
<evidence type="ECO:0000256" key="8">
    <source>
        <dbReference type="ARBA" id="ARBA00022839"/>
    </source>
</evidence>
<dbReference type="FunFam" id="1.10.150.20:FF:000011">
    <property type="entry name" value="exonuclease 1"/>
    <property type="match status" value="1"/>
</dbReference>
<feature type="compositionally biased region" description="Polar residues" evidence="14">
    <location>
        <begin position="491"/>
        <end position="502"/>
    </location>
</feature>
<dbReference type="InterPro" id="IPR037315">
    <property type="entry name" value="EXO1_H3TH"/>
</dbReference>
<keyword evidence="9" id="KW-0460">Magnesium</keyword>
<feature type="region of interest" description="Disordered" evidence="14">
    <location>
        <begin position="341"/>
        <end position="397"/>
    </location>
</feature>
<keyword evidence="13" id="KW-0539">Nucleus</keyword>
<feature type="compositionally biased region" description="Low complexity" evidence="14">
    <location>
        <begin position="380"/>
        <end position="397"/>
    </location>
</feature>
<dbReference type="Gene3D" id="1.10.150.20">
    <property type="entry name" value="5' to 3' exonuclease, C-terminal subdomain"/>
    <property type="match status" value="1"/>
</dbReference>
<feature type="region of interest" description="Disordered" evidence="14">
    <location>
        <begin position="723"/>
        <end position="825"/>
    </location>
</feature>
<keyword evidence="6" id="KW-0227">DNA damage</keyword>
<keyword evidence="4" id="KW-0540">Nuclease</keyword>
<dbReference type="SUPFAM" id="SSF47807">
    <property type="entry name" value="5' to 3' exonuclease, C-terminal subdomain"/>
    <property type="match status" value="1"/>
</dbReference>
<evidence type="ECO:0000256" key="7">
    <source>
        <dbReference type="ARBA" id="ARBA00022801"/>
    </source>
</evidence>
<keyword evidence="7" id="KW-0378">Hydrolase</keyword>
<evidence type="ECO:0000256" key="11">
    <source>
        <dbReference type="ARBA" id="ARBA00023125"/>
    </source>
</evidence>
<dbReference type="InterPro" id="IPR006085">
    <property type="entry name" value="XPG_DNA_repair_N"/>
</dbReference>
<dbReference type="FunFam" id="3.40.50.1010:FF:000002">
    <property type="entry name" value="Exonuclease 1, putative"/>
    <property type="match status" value="1"/>
</dbReference>
<evidence type="ECO:0000256" key="12">
    <source>
        <dbReference type="ARBA" id="ARBA00023204"/>
    </source>
</evidence>
<dbReference type="GO" id="GO:0006281">
    <property type="term" value="P:DNA repair"/>
    <property type="evidence" value="ECO:0007669"/>
    <property type="project" value="UniProtKB-KW"/>
</dbReference>
<evidence type="ECO:0000256" key="10">
    <source>
        <dbReference type="ARBA" id="ARBA00022881"/>
    </source>
</evidence>
<evidence type="ECO:0000256" key="2">
    <source>
        <dbReference type="ARBA" id="ARBA00004123"/>
    </source>
</evidence>
<dbReference type="Gene3D" id="3.40.50.1010">
    <property type="entry name" value="5'-nuclease"/>
    <property type="match status" value="1"/>
</dbReference>
<dbReference type="CDD" id="cd09857">
    <property type="entry name" value="PIN_EXO1"/>
    <property type="match status" value="1"/>
</dbReference>
<dbReference type="CDD" id="cd09908">
    <property type="entry name" value="H3TH_EXO1"/>
    <property type="match status" value="1"/>
</dbReference>
<evidence type="ECO:0000256" key="4">
    <source>
        <dbReference type="ARBA" id="ARBA00022722"/>
    </source>
</evidence>
<feature type="region of interest" description="Disordered" evidence="14">
    <location>
        <begin position="623"/>
        <end position="710"/>
    </location>
</feature>
<dbReference type="InterPro" id="IPR036279">
    <property type="entry name" value="5-3_exonuclease_C_sf"/>
</dbReference>
<dbReference type="GO" id="GO:0017108">
    <property type="term" value="F:5'-flap endonuclease activity"/>
    <property type="evidence" value="ECO:0007669"/>
    <property type="project" value="TreeGrafter"/>
</dbReference>
<feature type="compositionally biased region" description="Polar residues" evidence="14">
    <location>
        <begin position="367"/>
        <end position="379"/>
    </location>
</feature>
<sequence length="846" mass="91143">MGIQGLLPLLKEIQTTVHVSTYAGKTLGVDAYVWLHRGAYGCAREIVLGDPTPRYIAHALSRIRMLQHFGVKPYLVFDGDKLPAKRGTEDDREQRRAVNMQKANDLEQQGKIQQARDVYSKCVDITPEMAYQLIKVLKEQGIPYVVAPYEADAQLAYLEAQGLIDGVITEDSDLLVFGCKTVLFKLDQAGNAVEMLQERFWTNRQLALSGWTPVEFRQMAILSGCDYLPSIVGMGLKNAHRLLRRYKTVDKVLQAVRLEGKMRVPPAYSREFRKAELTFVHQRVFDPSSQKLVTLTPLPDGTHDDMLPFIGAAMEDEVARGVAAGTIDPIARTPIVDRVSKSLGTRSSSTNNIASTSGTSGPHLLHRSTTLPTNLFPAQTGSSRSSNNNNDGTSSFYRASVGANSSSSAAKKKVISTEPGLQSLKSFFGGSSSSRGTTKAKAEPSKPKEERVPLAPRDTNRASPSASTSILSSQAESLESKPMQSKFFARKQSTPTSKSPVVSQHAKLDHAYLHLGGQLTPPKARQDPNDSGYWDDDCHDMHDFVKSSSPPQPSTARESQSLVMDTQELWQTQATESMLGSVIATQVVQSTASCSSALVVVPQTPLRGRKRMHSASTECDAILSSPESAGGSGFISSPASSSVQGGVRASARIDTIDGGESDTLSSSPLLGCRPKQSGGSEEDDDDDDDVVAEPATPLAARGGSARKPMLHTSASMSKLEAFRYSTSTPQQQQHEQRQASGRATLPRRSTDATSTAVNGTTMGLSMSPSVLKLRTTTSTPVESGARPNKMLKRSPTLLLGEEGEQKSRSSTVGSGGGSGTGGLFDKFRFSESTSIASTSLSRQFPF</sequence>
<keyword evidence="12" id="KW-0234">DNA repair</keyword>
<keyword evidence="8 17" id="KW-0269">Exonuclease</keyword>
<evidence type="ECO:0000256" key="3">
    <source>
        <dbReference type="ARBA" id="ARBA00010563"/>
    </source>
</evidence>
<comment type="cofactor">
    <cofactor evidence="1">
        <name>Mg(2+)</name>
        <dbReference type="ChEBI" id="CHEBI:18420"/>
    </cofactor>
</comment>
<dbReference type="SMART" id="SM00279">
    <property type="entry name" value="HhH2"/>
    <property type="match status" value="1"/>
</dbReference>
<feature type="region of interest" description="Disordered" evidence="14">
    <location>
        <begin position="422"/>
        <end position="504"/>
    </location>
</feature>
<organism evidence="17">
    <name type="scientific">Melanopsichium pennsylvanicum 4</name>
    <dbReference type="NCBI Taxonomy" id="1398559"/>
    <lineage>
        <taxon>Eukaryota</taxon>
        <taxon>Fungi</taxon>
        <taxon>Dikarya</taxon>
        <taxon>Basidiomycota</taxon>
        <taxon>Ustilaginomycotina</taxon>
        <taxon>Ustilaginomycetes</taxon>
        <taxon>Ustilaginales</taxon>
        <taxon>Ustilaginaceae</taxon>
        <taxon>Melanopsichium</taxon>
    </lineage>
</organism>
<dbReference type="AlphaFoldDB" id="A0A077R4P4"/>
<dbReference type="GO" id="GO:0035312">
    <property type="term" value="F:5'-3' DNA exonuclease activity"/>
    <property type="evidence" value="ECO:0007669"/>
    <property type="project" value="InterPro"/>
</dbReference>
<evidence type="ECO:0000256" key="6">
    <source>
        <dbReference type="ARBA" id="ARBA00022763"/>
    </source>
</evidence>
<dbReference type="InterPro" id="IPR008918">
    <property type="entry name" value="HhH2"/>
</dbReference>
<evidence type="ECO:0000259" key="16">
    <source>
        <dbReference type="SMART" id="SM00485"/>
    </source>
</evidence>
<evidence type="ECO:0000313" key="17">
    <source>
        <dbReference type="EMBL" id="CDI54011.1"/>
    </source>
</evidence>
<feature type="compositionally biased region" description="Polar residues" evidence="14">
    <location>
        <begin position="751"/>
        <end position="781"/>
    </location>
</feature>
<dbReference type="PANTHER" id="PTHR11081:SF65">
    <property type="entry name" value="DNA DAMAGE-INDUCIBLE PROTEIN DIN7-RELATED"/>
    <property type="match status" value="1"/>
</dbReference>
<feature type="compositionally biased region" description="Gly residues" evidence="14">
    <location>
        <begin position="813"/>
        <end position="822"/>
    </location>
</feature>
<dbReference type="Pfam" id="PF00867">
    <property type="entry name" value="XPG_I"/>
    <property type="match status" value="1"/>
</dbReference>
<evidence type="ECO:0000256" key="1">
    <source>
        <dbReference type="ARBA" id="ARBA00001946"/>
    </source>
</evidence>
<feature type="domain" description="XPG N-terminal" evidence="16">
    <location>
        <begin position="1"/>
        <end position="99"/>
    </location>
</feature>
<dbReference type="SMART" id="SM00484">
    <property type="entry name" value="XPGI"/>
    <property type="match status" value="1"/>
</dbReference>
<feature type="compositionally biased region" description="Low complexity" evidence="14">
    <location>
        <begin position="462"/>
        <end position="477"/>
    </location>
</feature>
<dbReference type="GO" id="GO:0046872">
    <property type="term" value="F:metal ion binding"/>
    <property type="evidence" value="ECO:0007669"/>
    <property type="project" value="UniProtKB-KW"/>
</dbReference>
<feature type="compositionally biased region" description="Polar residues" evidence="14">
    <location>
        <begin position="342"/>
        <end position="360"/>
    </location>
</feature>
<dbReference type="PRINTS" id="PR00853">
    <property type="entry name" value="XPGRADSUPER"/>
</dbReference>
<dbReference type="Pfam" id="PF00752">
    <property type="entry name" value="XPG_N"/>
    <property type="match status" value="1"/>
</dbReference>
<accession>A0A077R4P4</accession>
<keyword evidence="10" id="KW-0267">Excision nuclease</keyword>
<feature type="compositionally biased region" description="Basic and acidic residues" evidence="14">
    <location>
        <begin position="440"/>
        <end position="452"/>
    </location>
</feature>
<dbReference type="PROSITE" id="PS00842">
    <property type="entry name" value="XPG_2"/>
    <property type="match status" value="1"/>
</dbReference>
<proteinExistence type="inferred from homology"/>
<dbReference type="InterPro" id="IPR019974">
    <property type="entry name" value="XPG_CS"/>
</dbReference>
<feature type="domain" description="XPG-I" evidence="15">
    <location>
        <begin position="138"/>
        <end position="208"/>
    </location>
</feature>
<evidence type="ECO:0000256" key="13">
    <source>
        <dbReference type="ARBA" id="ARBA00023242"/>
    </source>
</evidence>
<protein>
    <submittedName>
        <fullName evidence="17">Related to EXO1-exonuclease which interacts with Msh2p</fullName>
    </submittedName>
</protein>
<evidence type="ECO:0000256" key="14">
    <source>
        <dbReference type="SAM" id="MobiDB-lite"/>
    </source>
</evidence>
<evidence type="ECO:0000256" key="5">
    <source>
        <dbReference type="ARBA" id="ARBA00022723"/>
    </source>
</evidence>
<dbReference type="SUPFAM" id="SSF88723">
    <property type="entry name" value="PIN domain-like"/>
    <property type="match status" value="1"/>
</dbReference>
<comment type="subcellular location">
    <subcellularLocation>
        <location evidence="2">Nucleus</location>
    </subcellularLocation>
</comment>
<name>A0A077R4P4_9BASI</name>
<comment type="similarity">
    <text evidence="3">Belongs to the XPG/RAD2 endonuclease family. EXO1 subfamily.</text>
</comment>
<reference evidence="17" key="1">
    <citation type="journal article" date="2014" name="Genome Biol. Evol.">
        <title>Gene Loss Rather Than Gene Gain Is Associated with a Host Jump from Monocots to Dicots in the Smut Fungus Melanopsichium pennsylvanicum.</title>
        <authorList>
            <person name="Sharma R."/>
            <person name="Mishra B."/>
            <person name="Runge F."/>
            <person name="Thines M."/>
        </authorList>
    </citation>
    <scope>NUCLEOTIDE SEQUENCE</scope>
    <source>
        <strain evidence="17">4</strain>
    </source>
</reference>
<feature type="compositionally biased region" description="Polar residues" evidence="14">
    <location>
        <begin position="724"/>
        <end position="741"/>
    </location>
</feature>
<keyword evidence="11" id="KW-0238">DNA-binding</keyword>